<keyword evidence="2" id="KW-1185">Reference proteome</keyword>
<gene>
    <name evidence="1" type="primary">8</name>
    <name evidence="1" type="ORF">phiSA1p31</name>
</gene>
<name>D7NW77_9CAUD</name>
<reference evidence="1 2" key="1">
    <citation type="journal article" date="2010" name="Virology">
        <title>Complete genomic sequence analysis of the temperate bacteriophage phiSASD1 of Streptomyces avermitilis.</title>
        <authorList>
            <person name="Wang S."/>
            <person name="Qiao X."/>
            <person name="Liu X."/>
            <person name="Zhang X."/>
            <person name="Wang C."/>
            <person name="Zhao X."/>
            <person name="Chen Z."/>
            <person name="Wen Y."/>
            <person name="Song Y."/>
        </authorList>
    </citation>
    <scope>NUCLEOTIDE SEQUENCE [LARGE SCALE GENOMIC DNA]</scope>
</reference>
<organism evidence="1 2">
    <name type="scientific">Streptomyces phage phiSASD1</name>
    <dbReference type="NCBI Taxonomy" id="747763"/>
    <lineage>
        <taxon>Viruses</taxon>
        <taxon>Duplodnaviria</taxon>
        <taxon>Heunggongvirae</taxon>
        <taxon>Uroviricota</taxon>
        <taxon>Caudoviricetes</taxon>
        <taxon>Sasdunavirus</taxon>
        <taxon>Sasdunavirus SASD1</taxon>
    </lineage>
</organism>
<protein>
    <submittedName>
        <fullName evidence="1">Gp8</fullName>
    </submittedName>
</protein>
<proteinExistence type="predicted"/>
<dbReference type="EMBL" id="GQ379227">
    <property type="protein sequence ID" value="ADE43475.1"/>
    <property type="molecule type" value="Genomic_DNA"/>
</dbReference>
<dbReference type="Proteomes" id="UP000000384">
    <property type="component" value="Segment"/>
</dbReference>
<dbReference type="RefSeq" id="YP_003714758.1">
    <property type="nucleotide sequence ID" value="NC_014229.1"/>
</dbReference>
<evidence type="ECO:0000313" key="1">
    <source>
        <dbReference type="EMBL" id="ADE43475.1"/>
    </source>
</evidence>
<dbReference type="NCBIfam" id="NF038082">
    <property type="entry name" value="phiSA1p31"/>
    <property type="match status" value="1"/>
</dbReference>
<sequence length="204" mass="22453">MTYSIGDSVSVQEGFTGTIGFGPYRAANAGPDRYMVQKEDGTATSVLATDLTPHVTYAAGEEAEERVMGRKVTIVAGPFDALSGRDYYVVQFKSKGHHAWVRATALQKIKPAPSMLAQSAINTLMSNMKTAQSIFASPMQRSFLYKGRTYSLDAEYQDTQGDVWKFNGKRSSNGMPRVDCTLYPALHDVEFDYAVTQYGPFSRA</sequence>
<dbReference type="GeneID" id="9284688"/>
<dbReference type="KEGG" id="vg:9284688"/>
<evidence type="ECO:0000313" key="2">
    <source>
        <dbReference type="Proteomes" id="UP000000384"/>
    </source>
</evidence>
<accession>D7NW77</accession>